<dbReference type="PANTHER" id="PTHR14555:SF6">
    <property type="entry name" value="RAB EFFECTOR MYRIP"/>
    <property type="match status" value="1"/>
</dbReference>
<evidence type="ECO:0000259" key="3">
    <source>
        <dbReference type="Pfam" id="PF02318"/>
    </source>
</evidence>
<dbReference type="Proteomes" id="UP000694395">
    <property type="component" value="Chromosome 28"/>
</dbReference>
<dbReference type="GO" id="GO:0017022">
    <property type="term" value="F:myosin binding"/>
    <property type="evidence" value="ECO:0007669"/>
    <property type="project" value="TreeGrafter"/>
</dbReference>
<dbReference type="Ensembl" id="ENSOMYT00000110815.2">
    <property type="protein sequence ID" value="ENSOMYP00000102182.2"/>
    <property type="gene ID" value="ENSOMYG00000046074.2"/>
</dbReference>
<dbReference type="PANTHER" id="PTHR14555">
    <property type="entry name" value="MYELIN-ASSOCIATED OLIGODENDROCYTIC BASIC PROTEIN MOBP -RELATED"/>
    <property type="match status" value="1"/>
</dbReference>
<dbReference type="InterPro" id="IPR041282">
    <property type="entry name" value="FYVE_2"/>
</dbReference>
<reference evidence="4" key="2">
    <citation type="submission" date="2025-08" db="UniProtKB">
        <authorList>
            <consortium name="Ensembl"/>
        </authorList>
    </citation>
    <scope>IDENTIFICATION</scope>
</reference>
<dbReference type="GO" id="GO:0003779">
    <property type="term" value="F:actin binding"/>
    <property type="evidence" value="ECO:0007669"/>
    <property type="project" value="TreeGrafter"/>
</dbReference>
<name>A0A8C7URA2_ONCMY</name>
<dbReference type="Pfam" id="PF02318">
    <property type="entry name" value="FYVE_2"/>
    <property type="match status" value="1"/>
</dbReference>
<organism evidence="4 5">
    <name type="scientific">Oncorhynchus mykiss</name>
    <name type="common">Rainbow trout</name>
    <name type="synonym">Salmo gairdneri</name>
    <dbReference type="NCBI Taxonomy" id="8022"/>
    <lineage>
        <taxon>Eukaryota</taxon>
        <taxon>Metazoa</taxon>
        <taxon>Chordata</taxon>
        <taxon>Craniata</taxon>
        <taxon>Vertebrata</taxon>
        <taxon>Euteleostomi</taxon>
        <taxon>Actinopterygii</taxon>
        <taxon>Neopterygii</taxon>
        <taxon>Teleostei</taxon>
        <taxon>Protacanthopterygii</taxon>
        <taxon>Salmoniformes</taxon>
        <taxon>Salmonidae</taxon>
        <taxon>Salmoninae</taxon>
        <taxon>Oncorhynchus</taxon>
    </lineage>
</organism>
<keyword evidence="2" id="KW-0963">Cytoplasm</keyword>
<protein>
    <recommendedName>
        <fullName evidence="3">FYVE-type zinc finger domain-containing protein</fullName>
    </recommendedName>
</protein>
<evidence type="ECO:0000313" key="5">
    <source>
        <dbReference type="Proteomes" id="UP000694395"/>
    </source>
</evidence>
<dbReference type="SUPFAM" id="SSF57903">
    <property type="entry name" value="FYVE/PHD zinc finger"/>
    <property type="match status" value="1"/>
</dbReference>
<dbReference type="Gene3D" id="3.30.40.10">
    <property type="entry name" value="Zinc/RING finger domain, C3HC4 (zinc finger)"/>
    <property type="match status" value="1"/>
</dbReference>
<evidence type="ECO:0000256" key="1">
    <source>
        <dbReference type="ARBA" id="ARBA00004556"/>
    </source>
</evidence>
<feature type="domain" description="FYVE-type zinc finger" evidence="3">
    <location>
        <begin position="1"/>
        <end position="73"/>
    </location>
</feature>
<accession>A0A8C7URA2</accession>
<dbReference type="InterPro" id="IPR051745">
    <property type="entry name" value="Intracell_Transport_Effector"/>
</dbReference>
<sequence>MKQELDKEDSRCSLLSRQHRYICCCSPFTFLVDSMCQCLDCQYNVCKTCRSYSKKDKAWVCSECRKGRSVWRGVKITIARLYTGGTGKESMCGSPG</sequence>
<evidence type="ECO:0000256" key="2">
    <source>
        <dbReference type="ARBA" id="ARBA00022490"/>
    </source>
</evidence>
<dbReference type="InterPro" id="IPR013083">
    <property type="entry name" value="Znf_RING/FYVE/PHD"/>
</dbReference>
<reference evidence="4" key="3">
    <citation type="submission" date="2025-09" db="UniProtKB">
        <authorList>
            <consortium name="Ensembl"/>
        </authorList>
    </citation>
    <scope>IDENTIFICATION</scope>
</reference>
<evidence type="ECO:0000313" key="4">
    <source>
        <dbReference type="Ensembl" id="ENSOMYP00000102182.2"/>
    </source>
</evidence>
<proteinExistence type="predicted"/>
<reference evidence="4" key="1">
    <citation type="submission" date="2020-07" db="EMBL/GenBank/DDBJ databases">
        <title>A long reads based de novo assembly of the rainbow trout Arlee double haploid line genome.</title>
        <authorList>
            <person name="Gao G."/>
            <person name="Palti Y."/>
        </authorList>
    </citation>
    <scope>NUCLEOTIDE SEQUENCE [LARGE SCALE GENOMIC DNA]</scope>
</reference>
<dbReference type="GO" id="GO:0030864">
    <property type="term" value="C:cortical actin cytoskeleton"/>
    <property type="evidence" value="ECO:0007669"/>
    <property type="project" value="TreeGrafter"/>
</dbReference>
<dbReference type="InterPro" id="IPR011011">
    <property type="entry name" value="Znf_FYVE_PHD"/>
</dbReference>
<dbReference type="AlphaFoldDB" id="A0A8C7URA2"/>
<keyword evidence="5" id="KW-1185">Reference proteome</keyword>
<comment type="subcellular location">
    <subcellularLocation>
        <location evidence="1">Cytoplasm</location>
        <location evidence="1">Perinuclear region</location>
    </subcellularLocation>
</comment>